<dbReference type="AlphaFoldDB" id="A0A7V4WTN8"/>
<evidence type="ECO:0000313" key="3">
    <source>
        <dbReference type="EMBL" id="HGY54439.1"/>
    </source>
</evidence>
<proteinExistence type="predicted"/>
<keyword evidence="1" id="KW-0472">Membrane</keyword>
<reference evidence="3" key="1">
    <citation type="journal article" date="2020" name="mSystems">
        <title>Genome- and Community-Level Interaction Insights into Carbon Utilization and Element Cycling Functions of Hydrothermarchaeota in Hydrothermal Sediment.</title>
        <authorList>
            <person name="Zhou Z."/>
            <person name="Liu Y."/>
            <person name="Xu W."/>
            <person name="Pan J."/>
            <person name="Luo Z.H."/>
            <person name="Li M."/>
        </authorList>
    </citation>
    <scope>NUCLEOTIDE SEQUENCE [LARGE SCALE GENOMIC DNA]</scope>
    <source>
        <strain evidence="3">HyVt-577</strain>
    </source>
</reference>
<sequence>MGLRIKILSGFLLLSLMLLIAGLWSINELKSIGSSVQRILDENYKSIYAAKLMKEALEREDSAVLLLMLGKWEEGRQILKSADSMFVHNFSFAKKNVTIPGEQEQLNTIENKYRSYKKLWERPIVDTNREGNLQWYFQQLHDSFMDVKEAVNDLIDLNDKMMYQTASELKNRSNRAIMPGIIAILAALIFTFIFNYLVNYYMVSPIIRMTERVKKFIEKRTPFDIEVETNDEIAHLAEAIYNLCESVRSREEEQ</sequence>
<dbReference type="Pfam" id="PF12729">
    <property type="entry name" value="4HB_MCP_1"/>
    <property type="match status" value="1"/>
</dbReference>
<accession>A0A7V4WTN8</accession>
<gene>
    <name evidence="3" type="ORF">ENK44_01930</name>
</gene>
<keyword evidence="1" id="KW-1133">Transmembrane helix</keyword>
<dbReference type="InterPro" id="IPR003660">
    <property type="entry name" value="HAMP_dom"/>
</dbReference>
<keyword evidence="1" id="KW-0812">Transmembrane</keyword>
<dbReference type="PROSITE" id="PS50885">
    <property type="entry name" value="HAMP"/>
    <property type="match status" value="1"/>
</dbReference>
<feature type="transmembrane region" description="Helical" evidence="1">
    <location>
        <begin position="176"/>
        <end position="198"/>
    </location>
</feature>
<dbReference type="InterPro" id="IPR024478">
    <property type="entry name" value="HlyB_4HB_MCP"/>
</dbReference>
<comment type="caution">
    <text evidence="3">The sequence shown here is derived from an EMBL/GenBank/DDBJ whole genome shotgun (WGS) entry which is preliminary data.</text>
</comment>
<dbReference type="EMBL" id="DRQG01000019">
    <property type="protein sequence ID" value="HGY54439.1"/>
    <property type="molecule type" value="Genomic_DNA"/>
</dbReference>
<dbReference type="SUPFAM" id="SSF158472">
    <property type="entry name" value="HAMP domain-like"/>
    <property type="match status" value="1"/>
</dbReference>
<dbReference type="GO" id="GO:0016020">
    <property type="term" value="C:membrane"/>
    <property type="evidence" value="ECO:0007669"/>
    <property type="project" value="InterPro"/>
</dbReference>
<feature type="domain" description="HAMP" evidence="2">
    <location>
        <begin position="200"/>
        <end position="252"/>
    </location>
</feature>
<protein>
    <submittedName>
        <fullName evidence="3">HAMP domain-containing protein</fullName>
    </submittedName>
</protein>
<name>A0A7V4WTN8_CALAY</name>
<evidence type="ECO:0000259" key="2">
    <source>
        <dbReference type="PROSITE" id="PS50885"/>
    </source>
</evidence>
<evidence type="ECO:0000256" key="1">
    <source>
        <dbReference type="SAM" id="Phobius"/>
    </source>
</evidence>
<dbReference type="Proteomes" id="UP000885779">
    <property type="component" value="Unassembled WGS sequence"/>
</dbReference>
<dbReference type="CDD" id="cd06225">
    <property type="entry name" value="HAMP"/>
    <property type="match status" value="1"/>
</dbReference>
<dbReference type="Gene3D" id="6.10.340.10">
    <property type="match status" value="1"/>
</dbReference>
<organism evidence="3">
    <name type="scientific">Caldithrix abyssi</name>
    <dbReference type="NCBI Taxonomy" id="187145"/>
    <lineage>
        <taxon>Bacteria</taxon>
        <taxon>Pseudomonadati</taxon>
        <taxon>Calditrichota</taxon>
        <taxon>Calditrichia</taxon>
        <taxon>Calditrichales</taxon>
        <taxon>Calditrichaceae</taxon>
        <taxon>Caldithrix</taxon>
    </lineage>
</organism>
<dbReference type="GO" id="GO:0007165">
    <property type="term" value="P:signal transduction"/>
    <property type="evidence" value="ECO:0007669"/>
    <property type="project" value="InterPro"/>
</dbReference>